<keyword evidence="4 7" id="KW-0812">Transmembrane</keyword>
<evidence type="ECO:0000256" key="4">
    <source>
        <dbReference type="ARBA" id="ARBA00022692"/>
    </source>
</evidence>
<evidence type="ECO:0000256" key="1">
    <source>
        <dbReference type="ARBA" id="ARBA00004651"/>
    </source>
</evidence>
<dbReference type="Pfam" id="PF19300">
    <property type="entry name" value="BPD_transp_1_N"/>
    <property type="match status" value="1"/>
</dbReference>
<dbReference type="EMBL" id="JBHUIP010000010">
    <property type="protein sequence ID" value="MFD2263312.1"/>
    <property type="molecule type" value="Genomic_DNA"/>
</dbReference>
<dbReference type="RefSeq" id="WP_379876304.1">
    <property type="nucleotide sequence ID" value="NZ_JBHUIP010000010.1"/>
</dbReference>
<comment type="similarity">
    <text evidence="7">Belongs to the binding-protein-dependent transport system permease family.</text>
</comment>
<feature type="transmembrane region" description="Helical" evidence="7">
    <location>
        <begin position="105"/>
        <end position="125"/>
    </location>
</feature>
<evidence type="ECO:0000256" key="7">
    <source>
        <dbReference type="RuleBase" id="RU363032"/>
    </source>
</evidence>
<evidence type="ECO:0000256" key="3">
    <source>
        <dbReference type="ARBA" id="ARBA00022475"/>
    </source>
</evidence>
<protein>
    <submittedName>
        <fullName evidence="9">ABC transporter permease</fullName>
    </submittedName>
</protein>
<dbReference type="PANTHER" id="PTHR43163">
    <property type="entry name" value="DIPEPTIDE TRANSPORT SYSTEM PERMEASE PROTEIN DPPB-RELATED"/>
    <property type="match status" value="1"/>
</dbReference>
<feature type="domain" description="ABC transmembrane type-1" evidence="8">
    <location>
        <begin position="97"/>
        <end position="302"/>
    </location>
</feature>
<keyword evidence="6 7" id="KW-0472">Membrane</keyword>
<reference evidence="10" key="1">
    <citation type="journal article" date="2019" name="Int. J. Syst. Evol. Microbiol.">
        <title>The Global Catalogue of Microorganisms (GCM) 10K type strain sequencing project: providing services to taxonomists for standard genome sequencing and annotation.</title>
        <authorList>
            <consortium name="The Broad Institute Genomics Platform"/>
            <consortium name="The Broad Institute Genome Sequencing Center for Infectious Disease"/>
            <person name="Wu L."/>
            <person name="Ma J."/>
        </authorList>
    </citation>
    <scope>NUCLEOTIDE SEQUENCE [LARGE SCALE GENOMIC DNA]</scope>
    <source>
        <strain evidence="10">CGMCC 1.19062</strain>
    </source>
</reference>
<dbReference type="InterPro" id="IPR045621">
    <property type="entry name" value="BPD_transp_1_N"/>
</dbReference>
<dbReference type="SUPFAM" id="SSF161098">
    <property type="entry name" value="MetI-like"/>
    <property type="match status" value="1"/>
</dbReference>
<feature type="transmembrane region" description="Helical" evidence="7">
    <location>
        <begin position="12"/>
        <end position="30"/>
    </location>
</feature>
<evidence type="ECO:0000313" key="9">
    <source>
        <dbReference type="EMBL" id="MFD2263312.1"/>
    </source>
</evidence>
<dbReference type="CDD" id="cd06261">
    <property type="entry name" value="TM_PBP2"/>
    <property type="match status" value="1"/>
</dbReference>
<feature type="transmembrane region" description="Helical" evidence="7">
    <location>
        <begin position="180"/>
        <end position="199"/>
    </location>
</feature>
<dbReference type="Proteomes" id="UP001597295">
    <property type="component" value="Unassembled WGS sequence"/>
</dbReference>
<comment type="subcellular location">
    <subcellularLocation>
        <location evidence="1 7">Cell membrane</location>
        <topology evidence="1 7">Multi-pass membrane protein</topology>
    </subcellularLocation>
</comment>
<evidence type="ECO:0000256" key="5">
    <source>
        <dbReference type="ARBA" id="ARBA00022989"/>
    </source>
</evidence>
<dbReference type="InterPro" id="IPR035906">
    <property type="entry name" value="MetI-like_sf"/>
</dbReference>
<evidence type="ECO:0000256" key="2">
    <source>
        <dbReference type="ARBA" id="ARBA00022448"/>
    </source>
</evidence>
<evidence type="ECO:0000313" key="10">
    <source>
        <dbReference type="Proteomes" id="UP001597295"/>
    </source>
</evidence>
<evidence type="ECO:0000259" key="8">
    <source>
        <dbReference type="PROSITE" id="PS50928"/>
    </source>
</evidence>
<keyword evidence="2 7" id="KW-0813">Transport</keyword>
<keyword evidence="5 7" id="KW-1133">Transmembrane helix</keyword>
<dbReference type="Gene3D" id="1.10.3720.10">
    <property type="entry name" value="MetI-like"/>
    <property type="match status" value="1"/>
</dbReference>
<dbReference type="PROSITE" id="PS50928">
    <property type="entry name" value="ABC_TM1"/>
    <property type="match status" value="1"/>
</dbReference>
<dbReference type="InterPro" id="IPR000515">
    <property type="entry name" value="MetI-like"/>
</dbReference>
<comment type="caution">
    <text evidence="9">The sequence shown here is derived from an EMBL/GenBank/DDBJ whole genome shotgun (WGS) entry which is preliminary data.</text>
</comment>
<gene>
    <name evidence="9" type="ORF">ACFSM5_10470</name>
</gene>
<accession>A0ABW5DQJ6</accession>
<name>A0ABW5DQJ6_9PROT</name>
<feature type="transmembrane region" description="Helical" evidence="7">
    <location>
        <begin position="283"/>
        <end position="309"/>
    </location>
</feature>
<dbReference type="Pfam" id="PF00528">
    <property type="entry name" value="BPD_transp_1"/>
    <property type="match status" value="1"/>
</dbReference>
<feature type="transmembrane region" description="Helical" evidence="7">
    <location>
        <begin position="238"/>
        <end position="263"/>
    </location>
</feature>
<evidence type="ECO:0000256" key="6">
    <source>
        <dbReference type="ARBA" id="ARBA00023136"/>
    </source>
</evidence>
<keyword evidence="3" id="KW-1003">Cell membrane</keyword>
<dbReference type="PANTHER" id="PTHR43163:SF6">
    <property type="entry name" value="DIPEPTIDE TRANSPORT SYSTEM PERMEASE PROTEIN DPPB-RELATED"/>
    <property type="match status" value="1"/>
</dbReference>
<proteinExistence type="inferred from homology"/>
<feature type="transmembrane region" description="Helical" evidence="7">
    <location>
        <begin position="132"/>
        <end position="160"/>
    </location>
</feature>
<keyword evidence="10" id="KW-1185">Reference proteome</keyword>
<sequence length="316" mass="34292">MLKLLARRGADLLVTLFGVSVITFLLIRLVPGDAVQIMLGANAEVTPERLDALRQQLGIDRPIWEQYFTWLGGVMSGNFGSSLWTGKPVIEEIGARIGVTIELTLLSLGLAVLVAVPAGVGMAYLRNSASDYLVRILTVAGVTVPSFWLGSLLIYVMFLLFPKYPAVGYVPFSDDPWGNLQRMLLPVIALSLPVLAALARITRSAMLDALGQDYVRTARAKGLGEFTVVMSHAWRNALIPFVTTLGIMAGYLFGGAIVVEQVFALPGLGRLMLGAINERNYPLIQAAILFVTSAFVVINFLIDLLYVAIDPRVSLK</sequence>
<organism evidence="9 10">
    <name type="scientific">Lacibacterium aquatile</name>
    <dbReference type="NCBI Taxonomy" id="1168082"/>
    <lineage>
        <taxon>Bacteria</taxon>
        <taxon>Pseudomonadati</taxon>
        <taxon>Pseudomonadota</taxon>
        <taxon>Alphaproteobacteria</taxon>
        <taxon>Rhodospirillales</taxon>
        <taxon>Rhodospirillaceae</taxon>
    </lineage>
</organism>